<feature type="region of interest" description="Disordered" evidence="1">
    <location>
        <begin position="43"/>
        <end position="66"/>
    </location>
</feature>
<evidence type="ECO:0000313" key="2">
    <source>
        <dbReference type="EMBL" id="ENZ76564.1"/>
    </source>
</evidence>
<evidence type="ECO:0000313" key="3">
    <source>
        <dbReference type="Proteomes" id="UP000013280"/>
    </source>
</evidence>
<protein>
    <submittedName>
        <fullName evidence="2">Uncharacterized protein</fullName>
    </submittedName>
</protein>
<dbReference type="AlphaFoldDB" id="R0E354"/>
<gene>
    <name evidence="2" type="ORF">OR214_03302</name>
</gene>
<reference evidence="2 3" key="1">
    <citation type="journal article" date="2013" name="Genome Announc.">
        <title>Draft Genome Sequence for Ralstonia sp. Strain OR214, a Bacterium with Potential for Bioremediation.</title>
        <authorList>
            <person name="Utturkar S.M."/>
            <person name="Bollmann A."/>
            <person name="Brzoska R.M."/>
            <person name="Klingeman D.M."/>
            <person name="Epstein S.E."/>
            <person name="Palumbo A.V."/>
            <person name="Brown S.D."/>
        </authorList>
    </citation>
    <scope>NUCLEOTIDE SEQUENCE [LARGE SCALE GENOMIC DNA]</scope>
    <source>
        <strain evidence="2 3">OR214</strain>
    </source>
</reference>
<dbReference type="EMBL" id="APMQ01000009">
    <property type="protein sequence ID" value="ENZ76564.1"/>
    <property type="molecule type" value="Genomic_DNA"/>
</dbReference>
<organism evidence="2 3">
    <name type="scientific">Ralstonia pickettii OR214</name>
    <dbReference type="NCBI Taxonomy" id="1264675"/>
    <lineage>
        <taxon>Bacteria</taxon>
        <taxon>Pseudomonadati</taxon>
        <taxon>Pseudomonadota</taxon>
        <taxon>Betaproteobacteria</taxon>
        <taxon>Burkholderiales</taxon>
        <taxon>Burkholderiaceae</taxon>
        <taxon>Ralstonia</taxon>
    </lineage>
</organism>
<comment type="caution">
    <text evidence="2">The sequence shown here is derived from an EMBL/GenBank/DDBJ whole genome shotgun (WGS) entry which is preliminary data.</text>
</comment>
<dbReference type="Proteomes" id="UP000013280">
    <property type="component" value="Unassembled WGS sequence"/>
</dbReference>
<sequence length="66" mass="7099" precursor="true">MTVEGPRSDQKGPSSAVFLARARLFDAGAQCATAFHRLGLETFGKSQPSSPYPRMRASRAITAMGR</sequence>
<evidence type="ECO:0000256" key="1">
    <source>
        <dbReference type="SAM" id="MobiDB-lite"/>
    </source>
</evidence>
<name>R0E354_RALPI</name>
<accession>R0E354</accession>
<proteinExistence type="predicted"/>